<comment type="similarity">
    <text evidence="2">Belongs to the Nudix hydrolase family.</text>
</comment>
<dbReference type="InterPro" id="IPR020084">
    <property type="entry name" value="NUDIX_hydrolase_CS"/>
</dbReference>
<dbReference type="Proteomes" id="UP000241540">
    <property type="component" value="Unassembled WGS sequence"/>
</dbReference>
<dbReference type="NCBIfam" id="TIGR02705">
    <property type="entry name" value="nudix_YtkD"/>
    <property type="match status" value="1"/>
</dbReference>
<feature type="domain" description="Nudix hydrolase" evidence="3">
    <location>
        <begin position="22"/>
        <end position="157"/>
    </location>
</feature>
<evidence type="ECO:0000259" key="3">
    <source>
        <dbReference type="PROSITE" id="PS51462"/>
    </source>
</evidence>
<proteinExistence type="inferred from homology"/>
<dbReference type="PROSITE" id="PS00893">
    <property type="entry name" value="NUDIX_BOX"/>
    <property type="match status" value="1"/>
</dbReference>
<dbReference type="CDD" id="cd04665">
    <property type="entry name" value="NUDIX_RppH"/>
    <property type="match status" value="1"/>
</dbReference>
<keyword evidence="1 2" id="KW-0378">Hydrolase</keyword>
<dbReference type="Gene3D" id="3.90.79.10">
    <property type="entry name" value="Nucleoside Triphosphate Pyrophosphohydrolase"/>
    <property type="match status" value="1"/>
</dbReference>
<dbReference type="Pfam" id="PF00293">
    <property type="entry name" value="NUDIX"/>
    <property type="match status" value="1"/>
</dbReference>
<dbReference type="EMBL" id="PZHX01000023">
    <property type="protein sequence ID" value="PTK29673.1"/>
    <property type="molecule type" value="Genomic_DNA"/>
</dbReference>
<reference evidence="4" key="2">
    <citation type="submission" date="2018-03" db="EMBL/GenBank/DDBJ databases">
        <authorList>
            <person name="Naushad S."/>
        </authorList>
    </citation>
    <scope>NUCLEOTIDE SEQUENCE</scope>
    <source>
        <strain evidence="4">SNUC 5336</strain>
    </source>
</reference>
<evidence type="ECO:0000313" key="4">
    <source>
        <dbReference type="EMBL" id="PTK29673.1"/>
    </source>
</evidence>
<evidence type="ECO:0000313" key="7">
    <source>
        <dbReference type="Proteomes" id="UP000509636"/>
    </source>
</evidence>
<accession>A0A657M1I9</accession>
<dbReference type="SUPFAM" id="SSF55811">
    <property type="entry name" value="Nudix"/>
    <property type="match status" value="1"/>
</dbReference>
<dbReference type="InterPro" id="IPR015797">
    <property type="entry name" value="NUDIX_hydrolase-like_dom_sf"/>
</dbReference>
<evidence type="ECO:0000256" key="1">
    <source>
        <dbReference type="ARBA" id="ARBA00022801"/>
    </source>
</evidence>
<dbReference type="InterPro" id="IPR020476">
    <property type="entry name" value="Nudix_hydrolase"/>
</dbReference>
<dbReference type="GO" id="GO:0016787">
    <property type="term" value="F:hydrolase activity"/>
    <property type="evidence" value="ECO:0007669"/>
    <property type="project" value="UniProtKB-KW"/>
</dbReference>
<organism evidence="5 7">
    <name type="scientific">Staphylococcus hominis</name>
    <dbReference type="NCBI Taxonomy" id="1290"/>
    <lineage>
        <taxon>Bacteria</taxon>
        <taxon>Bacillati</taxon>
        <taxon>Bacillota</taxon>
        <taxon>Bacilli</taxon>
        <taxon>Bacillales</taxon>
        <taxon>Staphylococcaceae</taxon>
        <taxon>Staphylococcus</taxon>
    </lineage>
</organism>
<dbReference type="PROSITE" id="PS51462">
    <property type="entry name" value="NUDIX"/>
    <property type="match status" value="1"/>
</dbReference>
<evidence type="ECO:0000313" key="6">
    <source>
        <dbReference type="Proteomes" id="UP000241540"/>
    </source>
</evidence>
<reference evidence="4 6" key="1">
    <citation type="journal article" date="2016" name="Front. Microbiol.">
        <title>Comprehensive Phylogenetic Analysis of Bovine Non-aureus Staphylococci Species Based on Whole-Genome Sequencing.</title>
        <authorList>
            <person name="Naushad S."/>
            <person name="Barkema H.W."/>
            <person name="Luby C."/>
            <person name="Condas L.A."/>
            <person name="Nobrega D.B."/>
            <person name="Carson D.A."/>
            <person name="De Buck J."/>
        </authorList>
    </citation>
    <scope>NUCLEOTIDE SEQUENCE [LARGE SCALE GENOMIC DNA]</scope>
    <source>
        <strain evidence="4 6">SNUC 5336</strain>
    </source>
</reference>
<sequence>MEFIDQEDRRVTMQYKTDDDIPNGNHVLAIPIFQNQLLFTKHSKRGIEFPGGKVEINETSQQAIARELYEETGGKIEALYYIAQYQVHTFDKSLFKKDVYVIKVKSIEHKHDYLETEGPILFHLVNEIPEHQKSYLIKDEAILKCLERVKDLGYYEY</sequence>
<protein>
    <submittedName>
        <fullName evidence="5">Nucleoside triphosphatase YtkD</fullName>
    </submittedName>
</protein>
<dbReference type="KEGG" id="shom:EGX58_09180"/>
<evidence type="ECO:0000313" key="5">
    <source>
        <dbReference type="EMBL" id="QKQ29492.1"/>
    </source>
</evidence>
<gene>
    <name evidence="5" type="primary">ytkD</name>
    <name evidence="4" type="ORF">BUZ51_10220</name>
    <name evidence="5" type="ORF">FOB69_11975</name>
</gene>
<dbReference type="Proteomes" id="UP000509636">
    <property type="component" value="Chromosome"/>
</dbReference>
<name>A0A657M1I9_STAHO</name>
<dbReference type="InterPro" id="IPR014078">
    <property type="entry name" value="Nudix_YtkD"/>
</dbReference>
<reference evidence="5 7" key="3">
    <citation type="submission" date="2019-09" db="EMBL/GenBank/DDBJ databases">
        <title>FDA dAtabase for Regulatory Grade micrObial Sequences (FDA-ARGOS): Supporting development and validation of Infectious Disease Dx tests.</title>
        <authorList>
            <person name="Sciortino C."/>
            <person name="Tallon L."/>
            <person name="Sadzewicz L."/>
            <person name="Vavikolanu K."/>
            <person name="Mehta A."/>
            <person name="Aluvathingal J."/>
            <person name="Nadendla S."/>
            <person name="Nandy P."/>
            <person name="Geyer C."/>
            <person name="Yan Y."/>
            <person name="Sichtig H."/>
        </authorList>
    </citation>
    <scope>NUCLEOTIDE SEQUENCE [LARGE SCALE GENOMIC DNA]</scope>
    <source>
        <strain evidence="5 7">FDAARGOS_661</strain>
    </source>
</reference>
<dbReference type="GeneID" id="58107026"/>
<dbReference type="EMBL" id="CP054550">
    <property type="protein sequence ID" value="QKQ29492.1"/>
    <property type="molecule type" value="Genomic_DNA"/>
</dbReference>
<dbReference type="AlphaFoldDB" id="A0A657M1I9"/>
<dbReference type="PRINTS" id="PR00502">
    <property type="entry name" value="NUDIXFAMILY"/>
</dbReference>
<evidence type="ECO:0000256" key="2">
    <source>
        <dbReference type="RuleBase" id="RU003476"/>
    </source>
</evidence>
<dbReference type="InterPro" id="IPR000086">
    <property type="entry name" value="NUDIX_hydrolase_dom"/>
</dbReference>
<dbReference type="RefSeq" id="WP_002449666.1">
    <property type="nucleotide sequence ID" value="NZ_CANLYX010000009.1"/>
</dbReference>